<dbReference type="Gene3D" id="1.10.287.1060">
    <property type="entry name" value="ESAT-6-like"/>
    <property type="match status" value="1"/>
</dbReference>
<dbReference type="InterPro" id="IPR010310">
    <property type="entry name" value="T7SS_ESAT-6-like"/>
</dbReference>
<name>A0A2K4ZEC1_9FIRM</name>
<evidence type="ECO:0000256" key="1">
    <source>
        <dbReference type="SAM" id="Coils"/>
    </source>
</evidence>
<dbReference type="AlphaFoldDB" id="A0A2K4ZEC1"/>
<keyword evidence="3" id="KW-1185">Reference proteome</keyword>
<sequence>MDFMIDSDAFAQASSALTAKCEELENLRSNIEASFEQLKKDWDSDAGRQFFARFENDLLKNLENYAKVFEHMSTNLTAASQKYEEVFRAADAVSDVQY</sequence>
<feature type="coiled-coil region" evidence="1">
    <location>
        <begin position="14"/>
        <end position="41"/>
    </location>
</feature>
<protein>
    <submittedName>
        <fullName evidence="2">Proteins of 100 residues with WXG</fullName>
    </submittedName>
</protein>
<dbReference type="Pfam" id="PF06013">
    <property type="entry name" value="WXG100"/>
    <property type="match status" value="1"/>
</dbReference>
<dbReference type="Proteomes" id="UP000236311">
    <property type="component" value="Unassembled WGS sequence"/>
</dbReference>
<organism evidence="2 3">
    <name type="scientific">Acetatifactor muris</name>
    <dbReference type="NCBI Taxonomy" id="879566"/>
    <lineage>
        <taxon>Bacteria</taxon>
        <taxon>Bacillati</taxon>
        <taxon>Bacillota</taxon>
        <taxon>Clostridia</taxon>
        <taxon>Lachnospirales</taxon>
        <taxon>Lachnospiraceae</taxon>
        <taxon>Acetatifactor</taxon>
    </lineage>
</organism>
<dbReference type="InterPro" id="IPR036689">
    <property type="entry name" value="ESAT-6-like_sf"/>
</dbReference>
<reference evidence="2 3" key="1">
    <citation type="submission" date="2018-01" db="EMBL/GenBank/DDBJ databases">
        <authorList>
            <person name="Gaut B.S."/>
            <person name="Morton B.R."/>
            <person name="Clegg M.T."/>
            <person name="Duvall M.R."/>
        </authorList>
    </citation>
    <scope>NUCLEOTIDE SEQUENCE [LARGE SCALE GENOMIC DNA]</scope>
    <source>
        <strain evidence="2">GP69</strain>
    </source>
</reference>
<dbReference type="SUPFAM" id="SSF140453">
    <property type="entry name" value="EsxAB dimer-like"/>
    <property type="match status" value="1"/>
</dbReference>
<gene>
    <name evidence="2" type="ORF">AMURIS_01526</name>
</gene>
<proteinExistence type="predicted"/>
<accession>A0A2K4ZEC1</accession>
<evidence type="ECO:0000313" key="3">
    <source>
        <dbReference type="Proteomes" id="UP000236311"/>
    </source>
</evidence>
<dbReference type="RefSeq" id="WP_172455013.1">
    <property type="nucleotide sequence ID" value="NZ_CANRXC010000042.1"/>
</dbReference>
<keyword evidence="1" id="KW-0175">Coiled coil</keyword>
<evidence type="ECO:0000313" key="2">
    <source>
        <dbReference type="EMBL" id="SOY28812.1"/>
    </source>
</evidence>
<dbReference type="EMBL" id="OFSM01000006">
    <property type="protein sequence ID" value="SOY28812.1"/>
    <property type="molecule type" value="Genomic_DNA"/>
</dbReference>